<keyword evidence="9" id="KW-0443">Lipid metabolism</keyword>
<keyword evidence="8 15" id="KW-1133">Transmembrane helix</keyword>
<feature type="transmembrane region" description="Helical" evidence="15">
    <location>
        <begin position="143"/>
        <end position="163"/>
    </location>
</feature>
<feature type="transmembrane region" description="Helical" evidence="15">
    <location>
        <begin position="117"/>
        <end position="137"/>
    </location>
</feature>
<evidence type="ECO:0000256" key="10">
    <source>
        <dbReference type="ARBA" id="ARBA00023136"/>
    </source>
</evidence>
<comment type="subcellular location">
    <subcellularLocation>
        <location evidence="2">Membrane</location>
        <topology evidence="2">Multi-pass membrane protein</topology>
    </subcellularLocation>
</comment>
<evidence type="ECO:0000256" key="12">
    <source>
        <dbReference type="ARBA" id="ARBA00023264"/>
    </source>
</evidence>
<feature type="transmembrane region" description="Helical" evidence="15">
    <location>
        <begin position="7"/>
        <end position="25"/>
    </location>
</feature>
<accession>A0AAP7DIS9</accession>
<evidence type="ECO:0000256" key="3">
    <source>
        <dbReference type="ARBA" id="ARBA00005189"/>
    </source>
</evidence>
<evidence type="ECO:0000256" key="6">
    <source>
        <dbReference type="ARBA" id="ARBA00022679"/>
    </source>
</evidence>
<protein>
    <recommendedName>
        <fullName evidence="13">Phosphatidylglycerophosphate synthase</fullName>
    </recommendedName>
</protein>
<comment type="function">
    <text evidence="1">This protein catalyzes the committed step to the synthesis of the acidic phospholipids.</text>
</comment>
<keyword evidence="6 14" id="KW-0808">Transferase</keyword>
<dbReference type="InterPro" id="IPR043130">
    <property type="entry name" value="CDP-OH_PTrfase_TM_dom"/>
</dbReference>
<dbReference type="GO" id="GO:0016020">
    <property type="term" value="C:membrane"/>
    <property type="evidence" value="ECO:0007669"/>
    <property type="project" value="UniProtKB-SubCell"/>
</dbReference>
<keyword evidence="7 15" id="KW-0812">Transmembrane</keyword>
<evidence type="ECO:0000256" key="13">
    <source>
        <dbReference type="ARBA" id="ARBA00033018"/>
    </source>
</evidence>
<dbReference type="GO" id="GO:0046474">
    <property type="term" value="P:glycerophospholipid biosynthetic process"/>
    <property type="evidence" value="ECO:0007669"/>
    <property type="project" value="TreeGrafter"/>
</dbReference>
<dbReference type="InterPro" id="IPR050324">
    <property type="entry name" value="CDP-alcohol_PTase-I"/>
</dbReference>
<dbReference type="Proteomes" id="UP000552038">
    <property type="component" value="Unassembled WGS sequence"/>
</dbReference>
<dbReference type="InterPro" id="IPR000462">
    <property type="entry name" value="CDP-OH_P_trans"/>
</dbReference>
<reference evidence="16 17" key="1">
    <citation type="submission" date="2020-05" db="EMBL/GenBank/DDBJ databases">
        <title>Whole genome sequencing and identification of novel metabolites from Paenibacillus alvei strain JR949.</title>
        <authorList>
            <person name="Rajendhran J."/>
            <person name="Sree Pranav P."/>
            <person name="Mahalakshmi B."/>
            <person name="Karthikeyan R."/>
        </authorList>
    </citation>
    <scope>NUCLEOTIDE SEQUENCE [LARGE SCALE GENOMIC DNA]</scope>
    <source>
        <strain evidence="16 17">JR949</strain>
    </source>
</reference>
<dbReference type="GO" id="GO:0008444">
    <property type="term" value="F:CDP-diacylglycerol-glycerol-3-phosphate 3-phosphatidyltransferase activity"/>
    <property type="evidence" value="ECO:0007669"/>
    <property type="project" value="InterPro"/>
</dbReference>
<evidence type="ECO:0000313" key="16">
    <source>
        <dbReference type="EMBL" id="NOJ71245.1"/>
    </source>
</evidence>
<evidence type="ECO:0000256" key="8">
    <source>
        <dbReference type="ARBA" id="ARBA00022989"/>
    </source>
</evidence>
<comment type="caution">
    <text evidence="16">The sequence shown here is derived from an EMBL/GenBank/DDBJ whole genome shotgun (WGS) entry which is preliminary data.</text>
</comment>
<keyword evidence="5" id="KW-0444">Lipid biosynthesis</keyword>
<keyword evidence="11" id="KW-0594">Phospholipid biosynthesis</keyword>
<evidence type="ECO:0000256" key="7">
    <source>
        <dbReference type="ARBA" id="ARBA00022692"/>
    </source>
</evidence>
<comment type="pathway">
    <text evidence="3">Lipid metabolism.</text>
</comment>
<evidence type="ECO:0000256" key="5">
    <source>
        <dbReference type="ARBA" id="ARBA00022516"/>
    </source>
</evidence>
<dbReference type="RefSeq" id="WP_163978478.1">
    <property type="nucleotide sequence ID" value="NZ_JABFOR010000012.1"/>
</dbReference>
<evidence type="ECO:0000256" key="15">
    <source>
        <dbReference type="SAM" id="Phobius"/>
    </source>
</evidence>
<evidence type="ECO:0000256" key="9">
    <source>
        <dbReference type="ARBA" id="ARBA00023098"/>
    </source>
</evidence>
<dbReference type="PANTHER" id="PTHR14269:SF11">
    <property type="entry name" value="CDP-DIACYLGLYCEROL--GLYCEROL-3-PHOSPHATE 3-PHOSPHATIDYLTRANSFERASE"/>
    <property type="match status" value="1"/>
</dbReference>
<keyword evidence="12" id="KW-1208">Phospholipid metabolism</keyword>
<organism evidence="16 17">
    <name type="scientific">Paenibacillus alvei</name>
    <name type="common">Bacillus alvei</name>
    <dbReference type="NCBI Taxonomy" id="44250"/>
    <lineage>
        <taxon>Bacteria</taxon>
        <taxon>Bacillati</taxon>
        <taxon>Bacillota</taxon>
        <taxon>Bacilli</taxon>
        <taxon>Bacillales</taxon>
        <taxon>Paenibacillaceae</taxon>
        <taxon>Paenibacillus</taxon>
    </lineage>
</organism>
<evidence type="ECO:0000256" key="14">
    <source>
        <dbReference type="RuleBase" id="RU003750"/>
    </source>
</evidence>
<dbReference type="InterPro" id="IPR048254">
    <property type="entry name" value="CDP_ALCOHOL_P_TRANSF_CS"/>
</dbReference>
<dbReference type="InterPro" id="IPR004570">
    <property type="entry name" value="Phosphatidylglycerol_P_synth"/>
</dbReference>
<proteinExistence type="inferred from homology"/>
<evidence type="ECO:0000256" key="11">
    <source>
        <dbReference type="ARBA" id="ARBA00023209"/>
    </source>
</evidence>
<evidence type="ECO:0000313" key="17">
    <source>
        <dbReference type="Proteomes" id="UP000552038"/>
    </source>
</evidence>
<keyword evidence="10 15" id="KW-0472">Membrane</keyword>
<name>A0AAP7DIS9_PAEAL</name>
<dbReference type="Pfam" id="PF01066">
    <property type="entry name" value="CDP-OH_P_transf"/>
    <property type="match status" value="1"/>
</dbReference>
<evidence type="ECO:0000256" key="4">
    <source>
        <dbReference type="ARBA" id="ARBA00010441"/>
    </source>
</evidence>
<dbReference type="PROSITE" id="PS00379">
    <property type="entry name" value="CDP_ALCOHOL_P_TRANSF"/>
    <property type="match status" value="1"/>
</dbReference>
<evidence type="ECO:0000256" key="1">
    <source>
        <dbReference type="ARBA" id="ARBA00003973"/>
    </source>
</evidence>
<dbReference type="AlphaFoldDB" id="A0AAP7DIS9"/>
<dbReference type="Gene3D" id="1.20.120.1760">
    <property type="match status" value="1"/>
</dbReference>
<gene>
    <name evidence="16" type="ORF">HMI46_11820</name>
</gene>
<dbReference type="PIRSF" id="PIRSF000847">
    <property type="entry name" value="Phos_ph_gly_syn"/>
    <property type="match status" value="1"/>
</dbReference>
<sequence length="179" mass="20745">MNLPNMLTMFRFVLIPVYMALFFIGERYAAFGVWLLAGLTDIMDGYIARMYNLVTNIGMMLDPLADKLMMLTVMFSLLWSGDMPWTAAVAMLIRDAGMIACSALFHFKGKKTVPANWMGKLTTVFYYIAILFVYFQWNYAVQLLWAVILFSFITSFMYALLFIRINRKIEVENEISNHM</sequence>
<evidence type="ECO:0000256" key="2">
    <source>
        <dbReference type="ARBA" id="ARBA00004141"/>
    </source>
</evidence>
<comment type="similarity">
    <text evidence="4 14">Belongs to the CDP-alcohol phosphatidyltransferase class-I family.</text>
</comment>
<dbReference type="PANTHER" id="PTHR14269">
    <property type="entry name" value="CDP-DIACYLGLYCEROL--GLYCEROL-3-PHOSPHATE 3-PHOSPHATIDYLTRANSFERASE-RELATED"/>
    <property type="match status" value="1"/>
</dbReference>
<dbReference type="EMBL" id="JABFOR010000012">
    <property type="protein sequence ID" value="NOJ71245.1"/>
    <property type="molecule type" value="Genomic_DNA"/>
</dbReference>